<keyword evidence="5 8" id="KW-0436">Ligase</keyword>
<dbReference type="InterPro" id="IPR006195">
    <property type="entry name" value="aa-tRNA-synth_II"/>
</dbReference>
<name>A0A1J4SE27_9BACT</name>
<evidence type="ECO:0000256" key="5">
    <source>
        <dbReference type="HAMAP-Rule" id="MF_00127"/>
    </source>
</evidence>
<dbReference type="EMBL" id="MNUO01000045">
    <property type="protein sequence ID" value="OIN97536.1"/>
    <property type="molecule type" value="Genomic_DNA"/>
</dbReference>
<dbReference type="PROSITE" id="PS50862">
    <property type="entry name" value="AA_TRNA_LIGASE_II"/>
    <property type="match status" value="1"/>
</dbReference>
<dbReference type="GO" id="GO:0004821">
    <property type="term" value="F:histidine-tRNA ligase activity"/>
    <property type="evidence" value="ECO:0007669"/>
    <property type="project" value="UniProtKB-UniRule"/>
</dbReference>
<evidence type="ECO:0000259" key="7">
    <source>
        <dbReference type="PROSITE" id="PS50862"/>
    </source>
</evidence>
<dbReference type="Pfam" id="PF13393">
    <property type="entry name" value="tRNA-synt_His"/>
    <property type="match status" value="1"/>
</dbReference>
<evidence type="ECO:0000256" key="3">
    <source>
        <dbReference type="ARBA" id="ARBA00023146"/>
    </source>
</evidence>
<dbReference type="GO" id="GO:0005524">
    <property type="term" value="F:ATP binding"/>
    <property type="evidence" value="ECO:0007669"/>
    <property type="project" value="UniProtKB-UniRule"/>
</dbReference>
<feature type="binding site" evidence="6">
    <location>
        <position position="110"/>
    </location>
    <ligand>
        <name>L-histidine</name>
        <dbReference type="ChEBI" id="CHEBI:57595"/>
    </ligand>
</feature>
<dbReference type="InterPro" id="IPR041715">
    <property type="entry name" value="HisRS-like_core"/>
</dbReference>
<proteinExistence type="inferred from homology"/>
<protein>
    <recommendedName>
        <fullName evidence="5">Histidine--tRNA ligase</fullName>
        <ecNumber evidence="5">6.1.1.21</ecNumber>
    </recommendedName>
    <alternativeName>
        <fullName evidence="5">Histidyl-tRNA synthetase</fullName>
        <shortName evidence="5">HisRS</shortName>
    </alternativeName>
</protein>
<dbReference type="CDD" id="cd00773">
    <property type="entry name" value="HisRS-like_core"/>
    <property type="match status" value="1"/>
</dbReference>
<dbReference type="InterPro" id="IPR045864">
    <property type="entry name" value="aa-tRNA-synth_II/BPL/LPL"/>
</dbReference>
<keyword evidence="5" id="KW-0648">Protein biosynthesis</keyword>
<gene>
    <name evidence="5" type="primary">hisS</name>
    <name evidence="8" type="ORF">AUJ66_02900</name>
</gene>
<evidence type="ECO:0000256" key="2">
    <source>
        <dbReference type="ARBA" id="ARBA00022741"/>
    </source>
</evidence>
<dbReference type="Pfam" id="PF03129">
    <property type="entry name" value="HGTP_anticodon"/>
    <property type="match status" value="1"/>
</dbReference>
<keyword evidence="3 5" id="KW-0030">Aminoacyl-tRNA synthetase</keyword>
<dbReference type="HAMAP" id="MF_00127">
    <property type="entry name" value="His_tRNA_synth"/>
    <property type="match status" value="1"/>
</dbReference>
<dbReference type="InterPro" id="IPR004516">
    <property type="entry name" value="HisRS/HisZ"/>
</dbReference>
<comment type="catalytic activity">
    <reaction evidence="4 5">
        <text>tRNA(His) + L-histidine + ATP = L-histidyl-tRNA(His) + AMP + diphosphate + H(+)</text>
        <dbReference type="Rhea" id="RHEA:17313"/>
        <dbReference type="Rhea" id="RHEA-COMP:9665"/>
        <dbReference type="Rhea" id="RHEA-COMP:9689"/>
        <dbReference type="ChEBI" id="CHEBI:15378"/>
        <dbReference type="ChEBI" id="CHEBI:30616"/>
        <dbReference type="ChEBI" id="CHEBI:33019"/>
        <dbReference type="ChEBI" id="CHEBI:57595"/>
        <dbReference type="ChEBI" id="CHEBI:78442"/>
        <dbReference type="ChEBI" id="CHEBI:78527"/>
        <dbReference type="ChEBI" id="CHEBI:456215"/>
        <dbReference type="EC" id="6.1.1.21"/>
    </reaction>
</comment>
<dbReference type="NCBIfam" id="TIGR00442">
    <property type="entry name" value="hisS"/>
    <property type="match status" value="1"/>
</dbReference>
<reference evidence="8 9" key="1">
    <citation type="journal article" date="2016" name="Environ. Microbiol.">
        <title>Genomic resolution of a cold subsurface aquifer community provides metabolic insights for novel microbes adapted to high CO concentrations.</title>
        <authorList>
            <person name="Probst A.J."/>
            <person name="Castelle C.J."/>
            <person name="Singh A."/>
            <person name="Brown C.T."/>
            <person name="Anantharaman K."/>
            <person name="Sharon I."/>
            <person name="Hug L.A."/>
            <person name="Burstein D."/>
            <person name="Emerson J.B."/>
            <person name="Thomas B.C."/>
            <person name="Banfield J.F."/>
        </authorList>
    </citation>
    <scope>NUCLEOTIDE SEQUENCE [LARGE SCALE GENOMIC DNA]</scope>
    <source>
        <strain evidence="8">CG1_02_38_46</strain>
    </source>
</reference>
<dbReference type="GO" id="GO:0006427">
    <property type="term" value="P:histidyl-tRNA aminoacylation"/>
    <property type="evidence" value="ECO:0007669"/>
    <property type="project" value="UniProtKB-UniRule"/>
</dbReference>
<feature type="binding site" evidence="6">
    <location>
        <position position="259"/>
    </location>
    <ligand>
        <name>L-histidine</name>
        <dbReference type="ChEBI" id="CHEBI:57595"/>
    </ligand>
</feature>
<feature type="binding site" evidence="6">
    <location>
        <begin position="263"/>
        <end position="264"/>
    </location>
    <ligand>
        <name>L-histidine</name>
        <dbReference type="ChEBI" id="CHEBI:57595"/>
    </ligand>
</feature>
<dbReference type="InterPro" id="IPR036621">
    <property type="entry name" value="Anticodon-bd_dom_sf"/>
</dbReference>
<dbReference type="PANTHER" id="PTHR43707">
    <property type="entry name" value="HISTIDYL-TRNA SYNTHETASE"/>
    <property type="match status" value="1"/>
</dbReference>
<feature type="domain" description="Aminoacyl-transfer RNA synthetases class-II family profile" evidence="7">
    <location>
        <begin position="1"/>
        <end position="326"/>
    </location>
</feature>
<dbReference type="SUPFAM" id="SSF55681">
    <property type="entry name" value="Class II aaRS and biotin synthetases"/>
    <property type="match status" value="1"/>
</dbReference>
<dbReference type="STRING" id="1817893.AUJ66_02900"/>
<feature type="binding site" evidence="6">
    <location>
        <begin position="80"/>
        <end position="82"/>
    </location>
    <ligand>
        <name>L-histidine</name>
        <dbReference type="ChEBI" id="CHEBI:57595"/>
    </ligand>
</feature>
<evidence type="ECO:0000256" key="6">
    <source>
        <dbReference type="PIRSR" id="PIRSR001549-1"/>
    </source>
</evidence>
<dbReference type="EC" id="6.1.1.21" evidence="5"/>
<comment type="subcellular location">
    <subcellularLocation>
        <location evidence="5">Cytoplasm</location>
    </subcellularLocation>
</comment>
<comment type="subunit">
    <text evidence="5">Homodimer.</text>
</comment>
<comment type="caution">
    <text evidence="8">The sequence shown here is derived from an EMBL/GenBank/DDBJ whole genome shotgun (WGS) entry which is preliminary data.</text>
</comment>
<keyword evidence="2 5" id="KW-0547">Nucleotide-binding</keyword>
<evidence type="ECO:0000313" key="9">
    <source>
        <dbReference type="Proteomes" id="UP000182278"/>
    </source>
</evidence>
<sequence length="422" mass="48064">MIKRLRGTYDVLPQDAIKWQYVEDVFSVILERYGYREIRTPVIEETSLFTRSIGETTDIVTKEMYTFLDQKGRSITLRPEGTASVVRAFLEGSISPDALTKLYYWGDMFRYDRPQKGRYREFCQVGVEAIGSAIPALDAEVISLAMCLLETLGLKDLKLNLNSVGCVDCRRVYYEKLKDYFNSSTVVTMGKLCPTCQKRLEKNPMRIFDCKEENCQRTIEKAPTIAESLCSNCTLAFENLKKYLSLLDIPFVLNTRLVRGLDYYTRTAFEITYEKMGSPQQNALAAGGRYDNLIQELGGPPTPAIGFAMGMERILLAMEIAKVNIPTGKKVEIYFVSLGEVAFQEAFKIIDRLRRKGFYVYATTSGRSLKSQLREADRLCVGYTLILGGDELSRRVVMLRDMENSTQREIPLKDLEDELAKL</sequence>
<evidence type="ECO:0000256" key="4">
    <source>
        <dbReference type="ARBA" id="ARBA00047639"/>
    </source>
</evidence>
<organism evidence="8 9">
    <name type="scientific">Candidatus Desantisbacteria bacterium CG1_02_38_46</name>
    <dbReference type="NCBI Taxonomy" id="1817893"/>
    <lineage>
        <taxon>Bacteria</taxon>
        <taxon>Candidatus Desantisiibacteriota</taxon>
    </lineage>
</organism>
<accession>A0A1J4SE27</accession>
<feature type="binding site" evidence="6">
    <location>
        <position position="128"/>
    </location>
    <ligand>
        <name>L-histidine</name>
        <dbReference type="ChEBI" id="CHEBI:57595"/>
    </ligand>
</feature>
<dbReference type="Gene3D" id="3.40.50.800">
    <property type="entry name" value="Anticodon-binding domain"/>
    <property type="match status" value="1"/>
</dbReference>
<dbReference type="PANTHER" id="PTHR43707:SF1">
    <property type="entry name" value="HISTIDINE--TRNA LIGASE, MITOCHONDRIAL-RELATED"/>
    <property type="match status" value="1"/>
</dbReference>
<keyword evidence="5" id="KW-0067">ATP-binding</keyword>
<dbReference type="AlphaFoldDB" id="A0A1J4SE27"/>
<dbReference type="InterPro" id="IPR015807">
    <property type="entry name" value="His-tRNA-ligase"/>
</dbReference>
<evidence type="ECO:0000313" key="8">
    <source>
        <dbReference type="EMBL" id="OIN97536.1"/>
    </source>
</evidence>
<dbReference type="Proteomes" id="UP000182278">
    <property type="component" value="Unassembled WGS sequence"/>
</dbReference>
<keyword evidence="5" id="KW-0963">Cytoplasm</keyword>
<evidence type="ECO:0000256" key="1">
    <source>
        <dbReference type="ARBA" id="ARBA00008226"/>
    </source>
</evidence>
<comment type="similarity">
    <text evidence="1 5">Belongs to the class-II aminoacyl-tRNA synthetase family.</text>
</comment>
<dbReference type="GO" id="GO:0005737">
    <property type="term" value="C:cytoplasm"/>
    <property type="evidence" value="ECO:0007669"/>
    <property type="project" value="UniProtKB-SubCell"/>
</dbReference>
<dbReference type="InterPro" id="IPR004154">
    <property type="entry name" value="Anticodon-bd"/>
</dbReference>
<dbReference type="SUPFAM" id="SSF52954">
    <property type="entry name" value="Class II aaRS ABD-related"/>
    <property type="match status" value="1"/>
</dbReference>
<dbReference type="Gene3D" id="3.30.930.10">
    <property type="entry name" value="Bira Bifunctional Protein, Domain 2"/>
    <property type="match status" value="1"/>
</dbReference>
<dbReference type="PIRSF" id="PIRSF001549">
    <property type="entry name" value="His-tRNA_synth"/>
    <property type="match status" value="1"/>
</dbReference>
<feature type="binding site" evidence="6">
    <location>
        <position position="124"/>
    </location>
    <ligand>
        <name>L-histidine</name>
        <dbReference type="ChEBI" id="CHEBI:57595"/>
    </ligand>
</feature>